<dbReference type="Gene3D" id="1.10.3720.10">
    <property type="entry name" value="MetI-like"/>
    <property type="match status" value="1"/>
</dbReference>
<feature type="transmembrane region" description="Helical" evidence="7">
    <location>
        <begin position="316"/>
        <end position="338"/>
    </location>
</feature>
<feature type="region of interest" description="Disordered" evidence="8">
    <location>
        <begin position="1"/>
        <end position="59"/>
    </location>
</feature>
<keyword evidence="3" id="KW-1003">Cell membrane</keyword>
<feature type="transmembrane region" description="Helical" evidence="7">
    <location>
        <begin position="127"/>
        <end position="148"/>
    </location>
</feature>
<evidence type="ECO:0000256" key="7">
    <source>
        <dbReference type="RuleBase" id="RU363032"/>
    </source>
</evidence>
<dbReference type="GO" id="GO:0055085">
    <property type="term" value="P:transmembrane transport"/>
    <property type="evidence" value="ECO:0007669"/>
    <property type="project" value="InterPro"/>
</dbReference>
<organism evidence="10 11">
    <name type="scientific">Paenarthrobacter nitroguajacolicus</name>
    <name type="common">Arthrobacter nitroguajacolicus</name>
    <dbReference type="NCBI Taxonomy" id="211146"/>
    <lineage>
        <taxon>Bacteria</taxon>
        <taxon>Bacillati</taxon>
        <taxon>Actinomycetota</taxon>
        <taxon>Actinomycetes</taxon>
        <taxon>Micrococcales</taxon>
        <taxon>Micrococcaceae</taxon>
        <taxon>Paenarthrobacter</taxon>
    </lineage>
</organism>
<evidence type="ECO:0000256" key="1">
    <source>
        <dbReference type="ARBA" id="ARBA00004651"/>
    </source>
</evidence>
<dbReference type="EMBL" id="VNFK01000019">
    <property type="protein sequence ID" value="TVU59276.1"/>
    <property type="molecule type" value="Genomic_DNA"/>
</dbReference>
<keyword evidence="6 7" id="KW-0472">Membrane</keyword>
<evidence type="ECO:0000313" key="11">
    <source>
        <dbReference type="Proteomes" id="UP000316500"/>
    </source>
</evidence>
<dbReference type="InterPro" id="IPR000515">
    <property type="entry name" value="MetI-like"/>
</dbReference>
<dbReference type="OrthoDB" id="34224at2"/>
<dbReference type="RefSeq" id="WP_144652715.1">
    <property type="nucleotide sequence ID" value="NZ_VNFK01000019.1"/>
</dbReference>
<feature type="transmembrane region" description="Helical" evidence="7">
    <location>
        <begin position="66"/>
        <end position="90"/>
    </location>
</feature>
<keyword evidence="2 7" id="KW-0813">Transport</keyword>
<comment type="caution">
    <text evidence="10">The sequence shown here is derived from an EMBL/GenBank/DDBJ whole genome shotgun (WGS) entry which is preliminary data.</text>
</comment>
<comment type="similarity">
    <text evidence="7">Belongs to the binding-protein-dependent transport system permease family.</text>
</comment>
<dbReference type="PANTHER" id="PTHR43005:SF1">
    <property type="entry name" value="SPERMIDINE_PUTRESCINE TRANSPORT SYSTEM PERMEASE PROTEIN"/>
    <property type="match status" value="1"/>
</dbReference>
<evidence type="ECO:0000256" key="8">
    <source>
        <dbReference type="SAM" id="MobiDB-lite"/>
    </source>
</evidence>
<reference evidence="10 11" key="1">
    <citation type="submission" date="2019-07" db="EMBL/GenBank/DDBJ databases">
        <title>Diversity of Bacteria from Kongsfjorden, Arctic.</title>
        <authorList>
            <person name="Yu Y."/>
        </authorList>
    </citation>
    <scope>NUCLEOTIDE SEQUENCE [LARGE SCALE GENOMIC DNA]</scope>
    <source>
        <strain evidence="10 11">SM1928</strain>
    </source>
</reference>
<feature type="transmembrane region" description="Helical" evidence="7">
    <location>
        <begin position="212"/>
        <end position="231"/>
    </location>
</feature>
<dbReference type="PANTHER" id="PTHR43005">
    <property type="entry name" value="BLR7065 PROTEIN"/>
    <property type="match status" value="1"/>
</dbReference>
<feature type="transmembrane region" description="Helical" evidence="7">
    <location>
        <begin position="261"/>
        <end position="281"/>
    </location>
</feature>
<dbReference type="CDD" id="cd06261">
    <property type="entry name" value="TM_PBP2"/>
    <property type="match status" value="1"/>
</dbReference>
<keyword evidence="4 7" id="KW-0812">Transmembrane</keyword>
<dbReference type="Pfam" id="PF00528">
    <property type="entry name" value="BPD_transp_1"/>
    <property type="match status" value="1"/>
</dbReference>
<gene>
    <name evidence="10" type="ORF">FQP90_19450</name>
</gene>
<sequence length="353" mass="38568">MSTDSFREMKAVAGPAAEGQPARSGTAAQASDGGTPPNAGTRTIQPGGRNKKPARRKGLSERNRPLWMLIPGGLLMFVIIVIPLFLGIYMSALNLDQYTLRKWVSAPFIGFDNFVEALTDSPLLHSVWLSVSYSLIAMLVTLPLGIAAAVATQNAFKGRALVRSIFLIPYVLPSFVVATVWRTMFQPDGVVDSALGVFGMDGGLWLNGPQTYWTLILVQIWASWPFIYLLALSGLQSVDHEVHEASALDGALWWNKLRYVIFPYLKGPLALAFLIGMLHHINNFTLPFVLFGVPAPADVEVLPILTYVTSFQSFRFGLSAAMAFVSLVLIAIPLFIYLRAVKLDDAETPGGKK</sequence>
<evidence type="ECO:0000256" key="4">
    <source>
        <dbReference type="ARBA" id="ARBA00022692"/>
    </source>
</evidence>
<dbReference type="Proteomes" id="UP000316500">
    <property type="component" value="Unassembled WGS sequence"/>
</dbReference>
<dbReference type="GO" id="GO:0005886">
    <property type="term" value="C:plasma membrane"/>
    <property type="evidence" value="ECO:0007669"/>
    <property type="project" value="UniProtKB-SubCell"/>
</dbReference>
<proteinExistence type="inferred from homology"/>
<name>A0A558GR45_PAENT</name>
<keyword evidence="5 7" id="KW-1133">Transmembrane helix</keyword>
<evidence type="ECO:0000256" key="5">
    <source>
        <dbReference type="ARBA" id="ARBA00022989"/>
    </source>
</evidence>
<dbReference type="AlphaFoldDB" id="A0A558GR45"/>
<comment type="subcellular location">
    <subcellularLocation>
        <location evidence="1 7">Cell membrane</location>
        <topology evidence="1 7">Multi-pass membrane protein</topology>
    </subcellularLocation>
</comment>
<accession>A0A558GR45</accession>
<evidence type="ECO:0000259" key="9">
    <source>
        <dbReference type="PROSITE" id="PS50928"/>
    </source>
</evidence>
<evidence type="ECO:0000256" key="6">
    <source>
        <dbReference type="ARBA" id="ARBA00023136"/>
    </source>
</evidence>
<feature type="transmembrane region" description="Helical" evidence="7">
    <location>
        <begin position="160"/>
        <end position="181"/>
    </location>
</feature>
<evidence type="ECO:0000313" key="10">
    <source>
        <dbReference type="EMBL" id="TVU59276.1"/>
    </source>
</evidence>
<feature type="domain" description="ABC transmembrane type-1" evidence="9">
    <location>
        <begin position="127"/>
        <end position="337"/>
    </location>
</feature>
<evidence type="ECO:0000256" key="2">
    <source>
        <dbReference type="ARBA" id="ARBA00022448"/>
    </source>
</evidence>
<evidence type="ECO:0000256" key="3">
    <source>
        <dbReference type="ARBA" id="ARBA00022475"/>
    </source>
</evidence>
<protein>
    <submittedName>
        <fullName evidence="10">Sugar ABC transporter permease</fullName>
    </submittedName>
</protein>
<dbReference type="PROSITE" id="PS50928">
    <property type="entry name" value="ABC_TM1"/>
    <property type="match status" value="1"/>
</dbReference>
<dbReference type="InterPro" id="IPR035906">
    <property type="entry name" value="MetI-like_sf"/>
</dbReference>
<feature type="compositionally biased region" description="Basic and acidic residues" evidence="8">
    <location>
        <begin position="1"/>
        <end position="10"/>
    </location>
</feature>
<dbReference type="SUPFAM" id="SSF161098">
    <property type="entry name" value="MetI-like"/>
    <property type="match status" value="1"/>
</dbReference>